<dbReference type="EMBL" id="CAXAMN010015558">
    <property type="protein sequence ID" value="CAK9046129.1"/>
    <property type="molecule type" value="Genomic_DNA"/>
</dbReference>
<sequence>MRPKSDLVRLFSVKLWLLTAIFTSTQFFGAHQPSSALHRLLVGACLGPWALCRRRGRRTHIRMYGRRSVDEETAWNAHRRMQLEEDILRDFGAAAGGREATGSVSSQRQRASRIAEHIIEQSEIPAASYFFQGSSSRSTFLTVSHSHPSDLDVVLLCDRQWLRAKGAESFAGLTQVLYEYVVSHIHTDDLHYMGLILEKGDNKFTFTEGRCGVELKLSVEEGGWCQDECMDFVLAYNATDADGALEPGAILVFDRVLNRWRKNNPDQLAILTQEAETRQMYYSLVVRMLKEWNEYCPPIRKHGTVPGAVKHVKMLLVELPEEFGGGMERIVLDEANESKVAEEKLKHPMTGLHIEMALCLQHEGLRDTFWAKHMASGCSDPRTEELLAYEPETPCAIDLLVGAVEHLMVTLGVPIWTLGDEMRANEAMLSDAELRQRTWELLQGLHLELQKLQREPKTPDATGFLRSRLLRNHCQWDDYH</sequence>
<evidence type="ECO:0000256" key="1">
    <source>
        <dbReference type="SAM" id="Phobius"/>
    </source>
</evidence>
<proteinExistence type="predicted"/>
<evidence type="ECO:0008006" key="4">
    <source>
        <dbReference type="Google" id="ProtNLM"/>
    </source>
</evidence>
<evidence type="ECO:0000313" key="2">
    <source>
        <dbReference type="EMBL" id="CAK9046129.1"/>
    </source>
</evidence>
<organism evidence="2 3">
    <name type="scientific">Durusdinium trenchii</name>
    <dbReference type="NCBI Taxonomy" id="1381693"/>
    <lineage>
        <taxon>Eukaryota</taxon>
        <taxon>Sar</taxon>
        <taxon>Alveolata</taxon>
        <taxon>Dinophyceae</taxon>
        <taxon>Suessiales</taxon>
        <taxon>Symbiodiniaceae</taxon>
        <taxon>Durusdinium</taxon>
    </lineage>
</organism>
<name>A0ABP0M5V8_9DINO</name>
<keyword evidence="3" id="KW-1185">Reference proteome</keyword>
<keyword evidence="1" id="KW-1133">Transmembrane helix</keyword>
<evidence type="ECO:0000313" key="3">
    <source>
        <dbReference type="Proteomes" id="UP001642484"/>
    </source>
</evidence>
<feature type="transmembrane region" description="Helical" evidence="1">
    <location>
        <begin position="7"/>
        <end position="30"/>
    </location>
</feature>
<keyword evidence="1" id="KW-0472">Membrane</keyword>
<dbReference type="Proteomes" id="UP001642484">
    <property type="component" value="Unassembled WGS sequence"/>
</dbReference>
<accession>A0ABP0M5V8</accession>
<protein>
    <recommendedName>
        <fullName evidence="4">Nucleotidyltransferase</fullName>
    </recommendedName>
</protein>
<gene>
    <name evidence="2" type="ORF">CCMP2556_LOCUS24011</name>
</gene>
<reference evidence="2 3" key="1">
    <citation type="submission" date="2024-02" db="EMBL/GenBank/DDBJ databases">
        <authorList>
            <person name="Chen Y."/>
            <person name="Shah S."/>
            <person name="Dougan E. K."/>
            <person name="Thang M."/>
            <person name="Chan C."/>
        </authorList>
    </citation>
    <scope>NUCLEOTIDE SEQUENCE [LARGE SCALE GENOMIC DNA]</scope>
</reference>
<comment type="caution">
    <text evidence="2">The sequence shown here is derived from an EMBL/GenBank/DDBJ whole genome shotgun (WGS) entry which is preliminary data.</text>
</comment>
<keyword evidence="1" id="KW-0812">Transmembrane</keyword>